<evidence type="ECO:0000259" key="2">
    <source>
        <dbReference type="PROSITE" id="PS50894"/>
    </source>
</evidence>
<dbReference type="PANTHER" id="PTHR43395:SF1">
    <property type="entry name" value="CHEMOTAXIS PROTEIN CHEA"/>
    <property type="match status" value="1"/>
</dbReference>
<dbReference type="PATRIC" id="fig|1173022.3.peg.2183"/>
<dbReference type="Pfam" id="PF01627">
    <property type="entry name" value="Hpt"/>
    <property type="match status" value="1"/>
</dbReference>
<dbReference type="PROSITE" id="PS50894">
    <property type="entry name" value="HPT"/>
    <property type="match status" value="1"/>
</dbReference>
<dbReference type="OrthoDB" id="2079555at2"/>
<keyword evidence="4" id="KW-1185">Reference proteome</keyword>
<dbReference type="AlphaFoldDB" id="K9W0G1"/>
<dbReference type="InterPro" id="IPR051315">
    <property type="entry name" value="Bact_Chemotaxis_CheA"/>
</dbReference>
<dbReference type="EMBL" id="CP003620">
    <property type="protein sequence ID" value="AFZ12900.1"/>
    <property type="molecule type" value="Genomic_DNA"/>
</dbReference>
<dbReference type="SUPFAM" id="SSF47226">
    <property type="entry name" value="Histidine-containing phosphotransfer domain, HPT domain"/>
    <property type="match status" value="1"/>
</dbReference>
<evidence type="ECO:0000256" key="1">
    <source>
        <dbReference type="PROSITE-ProRule" id="PRU00110"/>
    </source>
</evidence>
<proteinExistence type="predicted"/>
<gene>
    <name evidence="3" type="ORF">Cri9333_2021</name>
</gene>
<accession>K9W0G1</accession>
<dbReference type="SMART" id="SM00073">
    <property type="entry name" value="HPT"/>
    <property type="match status" value="1"/>
</dbReference>
<keyword evidence="1" id="KW-0597">Phosphoprotein</keyword>
<evidence type="ECO:0000313" key="4">
    <source>
        <dbReference type="Proteomes" id="UP000010472"/>
    </source>
</evidence>
<sequence>MDSGKQKIVFYFIEEAQEHLETLEKGILDLRAVMEDQERVNEMFRAAHSVKGGAAMLGFDSIKTTAHKLEDCFKILRENPVPVDQKLESMFLKVYDTLQILVEQLQGPFGLREDEAEKAVKEAEPNFAKLEAYLNKLLTGGAAEAPAPVTPQPKQVAKQTQVAAPNITAQVTEILKKMLQVFKQQETPATRQQLESLCKQLLKLGSGVETWQTLIKITYKAIVNPKNSYRNLAPVLIKEIKQASDLLATGKSSAIALSPSLKQLATPPQVAPTPTPAAAPQQITIPVEPKSAAKVIIQAFNKKQLSELVVLLHKAAR</sequence>
<dbReference type="Proteomes" id="UP000010472">
    <property type="component" value="Chromosome"/>
</dbReference>
<evidence type="ECO:0000313" key="3">
    <source>
        <dbReference type="EMBL" id="AFZ12900.1"/>
    </source>
</evidence>
<feature type="modified residue" description="Phosphohistidine" evidence="1">
    <location>
        <position position="48"/>
    </location>
</feature>
<name>K9W0G1_9CYAN</name>
<dbReference type="KEGG" id="cep:Cri9333_2021"/>
<dbReference type="STRING" id="1173022.Cri9333_2021"/>
<dbReference type="GO" id="GO:0000160">
    <property type="term" value="P:phosphorelay signal transduction system"/>
    <property type="evidence" value="ECO:0007669"/>
    <property type="project" value="InterPro"/>
</dbReference>
<dbReference type="InterPro" id="IPR036641">
    <property type="entry name" value="HPT_dom_sf"/>
</dbReference>
<dbReference type="Gene3D" id="1.20.120.160">
    <property type="entry name" value="HPT domain"/>
    <property type="match status" value="1"/>
</dbReference>
<reference evidence="3 4" key="1">
    <citation type="submission" date="2012-06" db="EMBL/GenBank/DDBJ databases">
        <title>Finished chromosome of genome of Crinalium epipsammum PCC 9333.</title>
        <authorList>
            <consortium name="US DOE Joint Genome Institute"/>
            <person name="Gugger M."/>
            <person name="Coursin T."/>
            <person name="Rippka R."/>
            <person name="Tandeau De Marsac N."/>
            <person name="Huntemann M."/>
            <person name="Wei C.-L."/>
            <person name="Han J."/>
            <person name="Detter J.C."/>
            <person name="Han C."/>
            <person name="Tapia R."/>
            <person name="Davenport K."/>
            <person name="Daligault H."/>
            <person name="Erkkila T."/>
            <person name="Gu W."/>
            <person name="Munk A.C.C."/>
            <person name="Teshima H."/>
            <person name="Xu Y."/>
            <person name="Chain P."/>
            <person name="Chen A."/>
            <person name="Krypides N."/>
            <person name="Mavromatis K."/>
            <person name="Markowitz V."/>
            <person name="Szeto E."/>
            <person name="Ivanova N."/>
            <person name="Mikhailova N."/>
            <person name="Ovchinnikova G."/>
            <person name="Pagani I."/>
            <person name="Pati A."/>
            <person name="Goodwin L."/>
            <person name="Peters L."/>
            <person name="Pitluck S."/>
            <person name="Woyke T."/>
            <person name="Kerfeld C."/>
        </authorList>
    </citation>
    <scope>NUCLEOTIDE SEQUENCE [LARGE SCALE GENOMIC DNA]</scope>
    <source>
        <strain evidence="3 4">PCC 9333</strain>
    </source>
</reference>
<dbReference type="RefSeq" id="WP_015203016.1">
    <property type="nucleotide sequence ID" value="NC_019753.1"/>
</dbReference>
<dbReference type="InterPro" id="IPR008207">
    <property type="entry name" value="Sig_transdc_His_kin_Hpt_dom"/>
</dbReference>
<organism evidence="3 4">
    <name type="scientific">Crinalium epipsammum PCC 9333</name>
    <dbReference type="NCBI Taxonomy" id="1173022"/>
    <lineage>
        <taxon>Bacteria</taxon>
        <taxon>Bacillati</taxon>
        <taxon>Cyanobacteriota</taxon>
        <taxon>Cyanophyceae</taxon>
        <taxon>Gomontiellales</taxon>
        <taxon>Gomontiellaceae</taxon>
        <taxon>Crinalium</taxon>
    </lineage>
</organism>
<dbReference type="eggNOG" id="COG2198">
    <property type="taxonomic scope" value="Bacteria"/>
</dbReference>
<dbReference type="HOGENOM" id="CLU_062015_0_0_3"/>
<dbReference type="CDD" id="cd00088">
    <property type="entry name" value="HPT"/>
    <property type="match status" value="1"/>
</dbReference>
<feature type="domain" description="HPt" evidence="2">
    <location>
        <begin position="1"/>
        <end position="108"/>
    </location>
</feature>
<protein>
    <submittedName>
        <fullName evidence="3">Hpt protein</fullName>
    </submittedName>
</protein>
<dbReference type="PANTHER" id="PTHR43395">
    <property type="entry name" value="SENSOR HISTIDINE KINASE CHEA"/>
    <property type="match status" value="1"/>
</dbReference>